<dbReference type="SUPFAM" id="SSF46689">
    <property type="entry name" value="Homeodomain-like"/>
    <property type="match status" value="1"/>
</dbReference>
<dbReference type="Proteomes" id="UP001054801">
    <property type="component" value="Chromosome"/>
</dbReference>
<dbReference type="PANTHER" id="PTHR37812:SF1">
    <property type="entry name" value="MU-LIKE PROPHAGE FLUMU PROTEIN C"/>
    <property type="match status" value="1"/>
</dbReference>
<dbReference type="Gene3D" id="1.10.10.60">
    <property type="entry name" value="Homeodomain-like"/>
    <property type="match status" value="1"/>
</dbReference>
<name>A0ABY3T2I8_9GAMM</name>
<dbReference type="Pfam" id="PF08765">
    <property type="entry name" value="Mor"/>
    <property type="match status" value="1"/>
</dbReference>
<evidence type="ECO:0000313" key="3">
    <source>
        <dbReference type="Proteomes" id="UP001054801"/>
    </source>
</evidence>
<reference evidence="2" key="1">
    <citation type="journal article" date="2022" name="Microorganisms">
        <title>Two New Species of Filamentous Sulfur Bacteria of the Genus Thiothrix, Thiothrix winogradskyi sp. nov. and 'Candidatus Thiothrix sulfatifontis' sp. nov.</title>
        <authorList>
            <person name="Ravin N.V."/>
            <person name="Rossetti S."/>
            <person name="Beletsky A.V."/>
            <person name="Kadnikov V.V."/>
            <person name="Rudenko T.S."/>
            <person name="Smolyakov D.D."/>
            <person name="Moskvitina M.I."/>
            <person name="Gureeva M.V."/>
            <person name="Mardanov A.V."/>
            <person name="Grabovich M.Y."/>
        </authorList>
    </citation>
    <scope>NUCLEOTIDE SEQUENCE</scope>
    <source>
        <strain evidence="2">CT3</strain>
    </source>
</reference>
<proteinExistence type="predicted"/>
<evidence type="ECO:0000313" key="2">
    <source>
        <dbReference type="EMBL" id="UJS26053.1"/>
    </source>
</evidence>
<protein>
    <recommendedName>
        <fullName evidence="1">Mor transcription activator domain-containing protein</fullName>
    </recommendedName>
</protein>
<dbReference type="EMBL" id="CP091244">
    <property type="protein sequence ID" value="UJS26053.1"/>
    <property type="molecule type" value="Genomic_DNA"/>
</dbReference>
<gene>
    <name evidence="2" type="ORF">L2Y54_08440</name>
</gene>
<dbReference type="InterPro" id="IPR009057">
    <property type="entry name" value="Homeodomain-like_sf"/>
</dbReference>
<feature type="domain" description="Mor transcription activator" evidence="1">
    <location>
        <begin position="9"/>
        <end position="111"/>
    </location>
</feature>
<accession>A0ABY3T2I8</accession>
<dbReference type="RefSeq" id="WP_236501389.1">
    <property type="nucleotide sequence ID" value="NZ_CP091244.1"/>
</dbReference>
<dbReference type="InterPro" id="IPR052411">
    <property type="entry name" value="c-mor_Regulatory_Protein"/>
</dbReference>
<dbReference type="InterPro" id="IPR014875">
    <property type="entry name" value="Mor_transcription_activator"/>
</dbReference>
<dbReference type="PANTHER" id="PTHR37812">
    <property type="entry name" value="MU-LIKE PROPHAGE FLUMU PROTEIN C"/>
    <property type="match status" value="1"/>
</dbReference>
<keyword evidence="3" id="KW-1185">Reference proteome</keyword>
<evidence type="ECO:0000259" key="1">
    <source>
        <dbReference type="Pfam" id="PF08765"/>
    </source>
</evidence>
<sequence length="112" mass="12926">MNTPANNTAWPETLLAISDHFAAFFQRYGMPSAKSQEMAEAAAIELSEVFGGIQVYLPRGDAIRRELRDISIARRLGAESCQSLAMEYKLSQKQIWEITRKQREKHRRHFQE</sequence>
<organism evidence="2 3">
    <name type="scientific">Thiothrix winogradskyi</name>
    <dbReference type="NCBI Taxonomy" id="96472"/>
    <lineage>
        <taxon>Bacteria</taxon>
        <taxon>Pseudomonadati</taxon>
        <taxon>Pseudomonadota</taxon>
        <taxon>Gammaproteobacteria</taxon>
        <taxon>Thiotrichales</taxon>
        <taxon>Thiotrichaceae</taxon>
        <taxon>Thiothrix</taxon>
    </lineage>
</organism>